<keyword evidence="4" id="KW-1185">Reference proteome</keyword>
<feature type="region of interest" description="Disordered" evidence="3">
    <location>
        <begin position="356"/>
        <end position="480"/>
    </location>
</feature>
<dbReference type="AGR" id="ZFIN:ZDB-GENE-131127-338"/>
<feature type="compositionally biased region" description="Basic and acidic residues" evidence="3">
    <location>
        <begin position="286"/>
        <end position="302"/>
    </location>
</feature>
<feature type="region of interest" description="Disordered" evidence="3">
    <location>
        <begin position="143"/>
        <end position="220"/>
    </location>
</feature>
<keyword evidence="2" id="KW-0175">Coiled coil</keyword>
<feature type="compositionally biased region" description="Polar residues" evidence="3">
    <location>
        <begin position="369"/>
        <end position="389"/>
    </location>
</feature>
<dbReference type="CTD" id="388115"/>
<dbReference type="InterPro" id="IPR029336">
    <property type="entry name" value="DUF4594"/>
</dbReference>
<dbReference type="ZFIN" id="ZDB-GENE-131127-338">
    <property type="gene designation" value="ccdc9b"/>
</dbReference>
<dbReference type="GeneID" id="796966"/>
<evidence type="ECO:0000313" key="6">
    <source>
        <dbReference type="ZFIN" id="ZDB-GENE-131127-338"/>
    </source>
</evidence>
<sequence>MQHHEPLMFMGFCENDRYFLDDEPHSPTEMMMMKKEHKDAELDKKIEALRKKNEALMKRYQEVEEDKKRAEQEEMSFHSRKGKPDDLTITINKSLCDERVVTQKVGGLRDGGQEKDCDPGSSVFSIGRGKRRQLLISTPGNIKGKKVFGERKDRNRPVSPARLKSCVEEDLESNTRGKQPAAVKRLTEVNAGKQDQWSPCERSCSVPSTEPVADLNLMPSEQEQQEYLRWKKEREEIDRERVARHKNSKGQWRRAWDMEKTELMFSEKEHGGVSNRGSRNARRGNLRSEESRARHQASDRKGKSVSVVCSKAKGKDRLTGRARRWDAKEQEEHLQVYPEGSLQEFLEELDALCAPEKINPETDTENIRPCSSQESLRSTEHTQNTSASAETPHPELVSLKNVEKKVRFSEDHEKKELQTNTNGFVEENRQTSTQNSSENHTESDALTEERKTSCPEAGDISAEADEKQPAEHSKSCTARGNEELLDSDVCVLTLERSDVQPKCSSVQMAKENGKVV</sequence>
<feature type="compositionally biased region" description="Basic and acidic residues" evidence="3">
    <location>
        <begin position="464"/>
        <end position="474"/>
    </location>
</feature>
<reference evidence="5" key="1">
    <citation type="submission" date="2025-08" db="UniProtKB">
        <authorList>
            <consortium name="RefSeq"/>
        </authorList>
    </citation>
    <scope>IDENTIFICATION</scope>
    <source>
        <strain evidence="5">Tuebingen</strain>
        <tissue evidence="5">Fibroblasts and whole tissue</tissue>
    </source>
</reference>
<feature type="compositionally biased region" description="Basic and acidic residues" evidence="3">
    <location>
        <begin position="147"/>
        <end position="156"/>
    </location>
</feature>
<dbReference type="Pfam" id="PF15266">
    <property type="entry name" value="DUF4594"/>
    <property type="match status" value="1"/>
</dbReference>
<feature type="compositionally biased region" description="Basic and acidic residues" evidence="3">
    <location>
        <begin position="401"/>
        <end position="417"/>
    </location>
</feature>
<keyword evidence="1" id="KW-0597">Phosphoprotein</keyword>
<evidence type="ECO:0000313" key="5">
    <source>
        <dbReference type="RefSeq" id="XP_068070595.1"/>
    </source>
</evidence>
<evidence type="ECO:0000256" key="3">
    <source>
        <dbReference type="SAM" id="MobiDB-lite"/>
    </source>
</evidence>
<evidence type="ECO:0000256" key="2">
    <source>
        <dbReference type="ARBA" id="ARBA00023054"/>
    </source>
</evidence>
<dbReference type="RefSeq" id="XP_068070595.1">
    <property type="nucleotide sequence ID" value="XM_068214494.2"/>
</dbReference>
<gene>
    <name evidence="5 6" type="primary">ccdc9b</name>
</gene>
<feature type="region of interest" description="Disordered" evidence="3">
    <location>
        <begin position="265"/>
        <end position="313"/>
    </location>
</feature>
<dbReference type="PANTHER" id="PTHR15635:SF10">
    <property type="entry name" value="COILED-COIL DOMAIN-CONTAINING PROTEIN 9B"/>
    <property type="match status" value="1"/>
</dbReference>
<dbReference type="Proteomes" id="UP000000437">
    <property type="component" value="Chromosome 17"/>
</dbReference>
<dbReference type="AlphaFoldDB" id="A0AB32TCL2"/>
<accession>A0AB32TCL2</accession>
<dbReference type="PANTHER" id="PTHR15635">
    <property type="entry name" value="COILED-COIL DOMAIN CONTAINING PROTEIN 9"/>
    <property type="match status" value="1"/>
</dbReference>
<name>A0AB32TCL2_DANRE</name>
<protein>
    <submittedName>
        <fullName evidence="5">Coiled-coil domain-containing protein 9B isoform X1</fullName>
    </submittedName>
</protein>
<feature type="compositionally biased region" description="Basic and acidic residues" evidence="3">
    <location>
        <begin position="439"/>
        <end position="453"/>
    </location>
</feature>
<evidence type="ECO:0000256" key="1">
    <source>
        <dbReference type="ARBA" id="ARBA00022553"/>
    </source>
</evidence>
<evidence type="ECO:0000313" key="4">
    <source>
        <dbReference type="Proteomes" id="UP000000437"/>
    </source>
</evidence>
<organism evidence="4 5">
    <name type="scientific">Danio rerio</name>
    <name type="common">Zebrafish</name>
    <name type="synonym">Brachydanio rerio</name>
    <dbReference type="NCBI Taxonomy" id="7955"/>
    <lineage>
        <taxon>Eukaryota</taxon>
        <taxon>Metazoa</taxon>
        <taxon>Chordata</taxon>
        <taxon>Craniata</taxon>
        <taxon>Vertebrata</taxon>
        <taxon>Euteleostomi</taxon>
        <taxon>Actinopterygii</taxon>
        <taxon>Neopterygii</taxon>
        <taxon>Teleostei</taxon>
        <taxon>Ostariophysi</taxon>
        <taxon>Cypriniformes</taxon>
        <taxon>Danionidae</taxon>
        <taxon>Danioninae</taxon>
        <taxon>Danio</taxon>
    </lineage>
</organism>
<proteinExistence type="predicted"/>
<feature type="region of interest" description="Disordered" evidence="3">
    <location>
        <begin position="63"/>
        <end position="84"/>
    </location>
</feature>